<proteinExistence type="predicted"/>
<dbReference type="InterPro" id="IPR036622">
    <property type="entry name" value="LigA_sf"/>
</dbReference>
<keyword evidence="3" id="KW-1185">Reference proteome</keyword>
<dbReference type="Gene3D" id="1.10.700.10">
    <property type="entry name" value="Dioxygenase LigAB, LigA subunit"/>
    <property type="match status" value="1"/>
</dbReference>
<dbReference type="Proteomes" id="UP001549320">
    <property type="component" value="Unassembled WGS sequence"/>
</dbReference>
<dbReference type="SUPFAM" id="SSF48076">
    <property type="entry name" value="LigA subunit of an aromatic-ring-opening dioxygenase LigAB"/>
    <property type="match status" value="1"/>
</dbReference>
<protein>
    <recommendedName>
        <fullName evidence="1">Extradiol ring-cleavage dioxygenase LigAB LigA subunit domain-containing protein</fullName>
    </recommendedName>
</protein>
<dbReference type="InterPro" id="IPR011986">
    <property type="entry name" value="Xdiol_dOase_LigA"/>
</dbReference>
<reference evidence="2 3" key="1">
    <citation type="submission" date="2024-06" db="EMBL/GenBank/DDBJ databases">
        <title>Sorghum-associated microbial communities from plants grown in Nebraska, USA.</title>
        <authorList>
            <person name="Schachtman D."/>
        </authorList>
    </citation>
    <scope>NUCLEOTIDE SEQUENCE [LARGE SCALE GENOMIC DNA]</scope>
    <source>
        <strain evidence="2 3">2709</strain>
    </source>
</reference>
<comment type="caution">
    <text evidence="2">The sequence shown here is derived from an EMBL/GenBank/DDBJ whole genome shotgun (WGS) entry which is preliminary data.</text>
</comment>
<evidence type="ECO:0000259" key="1">
    <source>
        <dbReference type="Pfam" id="PF07746"/>
    </source>
</evidence>
<evidence type="ECO:0000313" key="3">
    <source>
        <dbReference type="Proteomes" id="UP001549320"/>
    </source>
</evidence>
<accession>A0ABV2Q8X7</accession>
<organism evidence="2 3">
    <name type="scientific">Ottowia thiooxydans</name>
    <dbReference type="NCBI Taxonomy" id="219182"/>
    <lineage>
        <taxon>Bacteria</taxon>
        <taxon>Pseudomonadati</taxon>
        <taxon>Pseudomonadota</taxon>
        <taxon>Betaproteobacteria</taxon>
        <taxon>Burkholderiales</taxon>
        <taxon>Comamonadaceae</taxon>
        <taxon>Ottowia</taxon>
    </lineage>
</organism>
<sequence length="102" mass="11215">MTLYALQKAIYVINREEAEMARYKADPGGFASEYEMTAEEAAAFSTPNVGLLYVLGVNGQLLMHFAASCGYEWSAYIAAMEDGLRMYGPVREGIYAAKGDRP</sequence>
<evidence type="ECO:0000313" key="2">
    <source>
        <dbReference type="EMBL" id="MET4577504.1"/>
    </source>
</evidence>
<feature type="domain" description="Extradiol ring-cleavage dioxygenase LigAB LigA subunit" evidence="1">
    <location>
        <begin position="16"/>
        <end position="81"/>
    </location>
</feature>
<dbReference type="RefSeq" id="WP_354443952.1">
    <property type="nucleotide sequence ID" value="NZ_JBEPSH010000005.1"/>
</dbReference>
<gene>
    <name evidence="2" type="ORF">ABIE13_002615</name>
</gene>
<name>A0ABV2Q8X7_9BURK</name>
<dbReference type="Pfam" id="PF07746">
    <property type="entry name" value="LigA"/>
    <property type="match status" value="1"/>
</dbReference>
<dbReference type="EMBL" id="JBEPSH010000005">
    <property type="protein sequence ID" value="MET4577504.1"/>
    <property type="molecule type" value="Genomic_DNA"/>
</dbReference>